<accession>A0A1G2DD32</accession>
<reference evidence="7 8" key="1">
    <citation type="journal article" date="2016" name="Nat. Commun.">
        <title>Thousands of microbial genomes shed light on interconnected biogeochemical processes in an aquifer system.</title>
        <authorList>
            <person name="Anantharaman K."/>
            <person name="Brown C.T."/>
            <person name="Hug L.A."/>
            <person name="Sharon I."/>
            <person name="Castelle C.J."/>
            <person name="Probst A.J."/>
            <person name="Thomas B.C."/>
            <person name="Singh A."/>
            <person name="Wilkins M.J."/>
            <person name="Karaoz U."/>
            <person name="Brodie E.L."/>
            <person name="Williams K.H."/>
            <person name="Hubbard S.S."/>
            <person name="Banfield J.F."/>
        </authorList>
    </citation>
    <scope>NUCLEOTIDE SEQUENCE [LARGE SCALE GENOMIC DNA]</scope>
</reference>
<keyword evidence="4" id="KW-0949">S-adenosyl-L-methionine</keyword>
<dbReference type="SUPFAM" id="SSF53335">
    <property type="entry name" value="S-adenosyl-L-methionine-dependent methyltransferases"/>
    <property type="match status" value="1"/>
</dbReference>
<name>A0A1G2DD32_9BACT</name>
<dbReference type="InterPro" id="IPR002052">
    <property type="entry name" value="DNA_methylase_N6_adenine_CS"/>
</dbReference>
<protein>
    <recommendedName>
        <fullName evidence="1">peptide chain release factor N(5)-glutamine methyltransferase</fullName>
        <ecNumber evidence="1">2.1.1.297</ecNumber>
    </recommendedName>
</protein>
<dbReference type="NCBIfam" id="TIGR00536">
    <property type="entry name" value="hemK_fam"/>
    <property type="match status" value="1"/>
</dbReference>
<sequence>MRSTKEKAWLLREKYHGNEMPRFFADTKRLEAGEPLAYVIGWVDFLGCRIDLSAKPLIPRSETEFWVELVIIHQSLVTSKNTKILDLFAGSGCIGIALLKHLLNATVDFGEKDPVLCKQIKKNTALNNIDPARTRVIQTDVFSGLTGTYDYIFANPPYIDPSKKNTVQHSVLTYEPKGALFARSGGLFFIERLLTQGAKHLRQGGIMYIEFGHGQKVAIARLTRTYGWNPTFAKDQFGKWRVVRLKKNHPL</sequence>
<dbReference type="STRING" id="1798664.A3C93_01760"/>
<keyword evidence="3" id="KW-0808">Transferase</keyword>
<dbReference type="Pfam" id="PF05175">
    <property type="entry name" value="MTS"/>
    <property type="match status" value="1"/>
</dbReference>
<proteinExistence type="predicted"/>
<dbReference type="EC" id="2.1.1.297" evidence="1"/>
<dbReference type="PANTHER" id="PTHR18895:SF74">
    <property type="entry name" value="MTRF1L RELEASE FACTOR GLUTAMINE METHYLTRANSFERASE"/>
    <property type="match status" value="1"/>
</dbReference>
<organism evidence="7 8">
    <name type="scientific">Candidatus Lloydbacteria bacterium RIFCSPHIGHO2_02_FULL_54_17</name>
    <dbReference type="NCBI Taxonomy" id="1798664"/>
    <lineage>
        <taxon>Bacteria</taxon>
        <taxon>Candidatus Lloydiibacteriota</taxon>
    </lineage>
</organism>
<dbReference type="AlphaFoldDB" id="A0A1G2DD32"/>
<dbReference type="GO" id="GO:0102559">
    <property type="term" value="F:peptide chain release factor N(5)-glutamine methyltransferase activity"/>
    <property type="evidence" value="ECO:0007669"/>
    <property type="project" value="UniProtKB-EC"/>
</dbReference>
<evidence type="ECO:0000256" key="2">
    <source>
        <dbReference type="ARBA" id="ARBA00022603"/>
    </source>
</evidence>
<dbReference type="PANTHER" id="PTHR18895">
    <property type="entry name" value="HEMK METHYLTRANSFERASE"/>
    <property type="match status" value="1"/>
</dbReference>
<evidence type="ECO:0000313" key="7">
    <source>
        <dbReference type="EMBL" id="OGZ11423.1"/>
    </source>
</evidence>
<evidence type="ECO:0000256" key="4">
    <source>
        <dbReference type="ARBA" id="ARBA00022691"/>
    </source>
</evidence>
<dbReference type="InterPro" id="IPR004556">
    <property type="entry name" value="HemK-like"/>
</dbReference>
<evidence type="ECO:0000313" key="8">
    <source>
        <dbReference type="Proteomes" id="UP000178636"/>
    </source>
</evidence>
<dbReference type="Gene3D" id="3.40.50.150">
    <property type="entry name" value="Vaccinia Virus protein VP39"/>
    <property type="match status" value="1"/>
</dbReference>
<gene>
    <name evidence="7" type="ORF">A3C93_01760</name>
</gene>
<dbReference type="CDD" id="cd02440">
    <property type="entry name" value="AdoMet_MTases"/>
    <property type="match status" value="1"/>
</dbReference>
<comment type="caution">
    <text evidence="7">The sequence shown here is derived from an EMBL/GenBank/DDBJ whole genome shotgun (WGS) entry which is preliminary data.</text>
</comment>
<dbReference type="GO" id="GO:0003676">
    <property type="term" value="F:nucleic acid binding"/>
    <property type="evidence" value="ECO:0007669"/>
    <property type="project" value="InterPro"/>
</dbReference>
<dbReference type="InterPro" id="IPR007848">
    <property type="entry name" value="Small_mtfrase_dom"/>
</dbReference>
<comment type="catalytic activity">
    <reaction evidence="5">
        <text>L-glutaminyl-[peptide chain release factor] + S-adenosyl-L-methionine = N(5)-methyl-L-glutaminyl-[peptide chain release factor] + S-adenosyl-L-homocysteine + H(+)</text>
        <dbReference type="Rhea" id="RHEA:42896"/>
        <dbReference type="Rhea" id="RHEA-COMP:10271"/>
        <dbReference type="Rhea" id="RHEA-COMP:10272"/>
        <dbReference type="ChEBI" id="CHEBI:15378"/>
        <dbReference type="ChEBI" id="CHEBI:30011"/>
        <dbReference type="ChEBI" id="CHEBI:57856"/>
        <dbReference type="ChEBI" id="CHEBI:59789"/>
        <dbReference type="ChEBI" id="CHEBI:61891"/>
        <dbReference type="EC" id="2.1.1.297"/>
    </reaction>
</comment>
<evidence type="ECO:0000256" key="5">
    <source>
        <dbReference type="ARBA" id="ARBA00048391"/>
    </source>
</evidence>
<dbReference type="Proteomes" id="UP000178636">
    <property type="component" value="Unassembled WGS sequence"/>
</dbReference>
<keyword evidence="2" id="KW-0489">Methyltransferase</keyword>
<dbReference type="GO" id="GO:0032259">
    <property type="term" value="P:methylation"/>
    <property type="evidence" value="ECO:0007669"/>
    <property type="project" value="UniProtKB-KW"/>
</dbReference>
<dbReference type="PROSITE" id="PS00092">
    <property type="entry name" value="N6_MTASE"/>
    <property type="match status" value="1"/>
</dbReference>
<evidence type="ECO:0000259" key="6">
    <source>
        <dbReference type="Pfam" id="PF05175"/>
    </source>
</evidence>
<evidence type="ECO:0000256" key="1">
    <source>
        <dbReference type="ARBA" id="ARBA00012771"/>
    </source>
</evidence>
<dbReference type="InterPro" id="IPR050320">
    <property type="entry name" value="N5-glutamine_MTase"/>
</dbReference>
<dbReference type="InterPro" id="IPR029063">
    <property type="entry name" value="SAM-dependent_MTases_sf"/>
</dbReference>
<feature type="domain" description="Methyltransferase small" evidence="6">
    <location>
        <begin position="74"/>
        <end position="170"/>
    </location>
</feature>
<dbReference type="EMBL" id="MHLO01000034">
    <property type="protein sequence ID" value="OGZ11423.1"/>
    <property type="molecule type" value="Genomic_DNA"/>
</dbReference>
<evidence type="ECO:0000256" key="3">
    <source>
        <dbReference type="ARBA" id="ARBA00022679"/>
    </source>
</evidence>